<dbReference type="eggNOG" id="ENOG502R7UJ">
    <property type="taxonomic scope" value="Eukaryota"/>
</dbReference>
<feature type="transmembrane region" description="Helical" evidence="1">
    <location>
        <begin position="214"/>
        <end position="239"/>
    </location>
</feature>
<reference evidence="3" key="1">
    <citation type="submission" date="2007-12" db="EMBL/GenBank/DDBJ databases">
        <title>Annotation of Entamoeba dispar SAW760.</title>
        <authorList>
            <person name="Lorenzi H."/>
            <person name="Inman J."/>
            <person name="Schobel S."/>
            <person name="Amedeo P."/>
            <person name="Caler E."/>
        </authorList>
    </citation>
    <scope>NUCLEOTIDE SEQUENCE [LARGE SCALE GENOMIC DNA]</scope>
    <source>
        <strain evidence="3">ATCC PRA-260 / SAW760</strain>
    </source>
</reference>
<sequence>MFALITLIVIVNADYSGCGCCEVNGKCDVFQNEWSWLDECIKHVPQEKMPTDPNWFKIVRLPNATYDKCTAPTGYSPSDKTPVYVYDSPCTCFEDFADRIMNSFSCGTEFLKSLDEVCNTLGCQYCNFITPKCGETQLRRCDLVYQQEIALNKYPTPDDVCRALSKKVECYDNNHCDYTSTAQMQQTVKQCRNSTCPTCYQICKNGAISTFTLFAFYFCICIVFKISCSVQFVCSFLYFETLIIINEIICINQNLTNLNYIIIIITISDGIMLSK</sequence>
<dbReference type="GeneID" id="5883181"/>
<evidence type="ECO:0000256" key="1">
    <source>
        <dbReference type="SAM" id="Phobius"/>
    </source>
</evidence>
<keyword evidence="3" id="KW-1185">Reference proteome</keyword>
<keyword evidence="1" id="KW-0472">Membrane</keyword>
<dbReference type="Proteomes" id="UP000008076">
    <property type="component" value="Unassembled WGS sequence"/>
</dbReference>
<organism evidence="3">
    <name type="scientific">Entamoeba dispar (strain ATCC PRA-260 / SAW760)</name>
    <dbReference type="NCBI Taxonomy" id="370354"/>
    <lineage>
        <taxon>Eukaryota</taxon>
        <taxon>Amoebozoa</taxon>
        <taxon>Evosea</taxon>
        <taxon>Archamoebae</taxon>
        <taxon>Mastigamoebida</taxon>
        <taxon>Entamoebidae</taxon>
        <taxon>Entamoeba</taxon>
    </lineage>
</organism>
<dbReference type="OrthoDB" id="25353at2759"/>
<dbReference type="AlphaFoldDB" id="B0EIR7"/>
<keyword evidence="1" id="KW-0812">Transmembrane</keyword>
<dbReference type="OMA" id="YDSPCTC"/>
<gene>
    <name evidence="2" type="ORF">EDI_156800</name>
</gene>
<proteinExistence type="predicted"/>
<dbReference type="RefSeq" id="XP_001738107.1">
    <property type="nucleotide sequence ID" value="XM_001738055.1"/>
</dbReference>
<protein>
    <submittedName>
        <fullName evidence="2">Uncharacterized protein</fullName>
    </submittedName>
</protein>
<keyword evidence="1" id="KW-1133">Transmembrane helix</keyword>
<dbReference type="KEGG" id="edi:EDI_156800"/>
<dbReference type="EMBL" id="DS549491">
    <property type="protein sequence ID" value="EDR25565.1"/>
    <property type="molecule type" value="Genomic_DNA"/>
</dbReference>
<evidence type="ECO:0000313" key="2">
    <source>
        <dbReference type="EMBL" id="EDR25565.1"/>
    </source>
</evidence>
<name>B0EIR7_ENTDS</name>
<accession>B0EIR7</accession>
<evidence type="ECO:0000313" key="3">
    <source>
        <dbReference type="Proteomes" id="UP000008076"/>
    </source>
</evidence>